<dbReference type="PROSITE" id="PS50297">
    <property type="entry name" value="ANK_REP_REGION"/>
    <property type="match status" value="1"/>
</dbReference>
<feature type="compositionally biased region" description="Low complexity" evidence="2">
    <location>
        <begin position="151"/>
        <end position="164"/>
    </location>
</feature>
<evidence type="ECO:0000256" key="2">
    <source>
        <dbReference type="SAM" id="MobiDB-lite"/>
    </source>
</evidence>
<dbReference type="InterPro" id="IPR002110">
    <property type="entry name" value="Ankyrin_rpt"/>
</dbReference>
<dbReference type="VEuPathDB" id="FungiDB:PHYBLDRAFT_180021"/>
<proteinExistence type="predicted"/>
<dbReference type="STRING" id="763407.A0A162Y1K2"/>
<dbReference type="Pfam" id="PF12796">
    <property type="entry name" value="Ank_2"/>
    <property type="match status" value="1"/>
</dbReference>
<sequence>MLTDEREETLREVSALGNPKAVHHFIHAGVNINSQNKINGWTALHWAAHRGHENVVRLLLSNGANPNIETSKGQKAYVLAQKYPDIAALLKPDAVVECTETSAAAAEPELPILPAYMQNPDLQKTWLHPDEFSENRIENVVRKQAAEDALTNPTPAPTSETSSSVKPINEPSSCEEREILVYLEKRLDETLLGSVFVKNETIDNVVNDIKEELDGLPEKFSLSRNNGKVNIPISSKQMNKNLLDIFRSEEDVIVLIPVSK</sequence>
<dbReference type="Proteomes" id="UP000077315">
    <property type="component" value="Unassembled WGS sequence"/>
</dbReference>
<protein>
    <submittedName>
        <fullName evidence="3">Uncharacterized protein</fullName>
    </submittedName>
</protein>
<keyword evidence="1" id="KW-0040">ANK repeat</keyword>
<dbReference type="InterPro" id="IPR039195">
    <property type="entry name" value="ANKRD40"/>
</dbReference>
<dbReference type="SUPFAM" id="SSF48403">
    <property type="entry name" value="Ankyrin repeat"/>
    <property type="match status" value="1"/>
</dbReference>
<dbReference type="OrthoDB" id="539213at2759"/>
<organism evidence="3 4">
    <name type="scientific">Phycomyces blakesleeanus (strain ATCC 8743b / DSM 1359 / FGSC 10004 / NBRC 33097 / NRRL 1555)</name>
    <dbReference type="NCBI Taxonomy" id="763407"/>
    <lineage>
        <taxon>Eukaryota</taxon>
        <taxon>Fungi</taxon>
        <taxon>Fungi incertae sedis</taxon>
        <taxon>Mucoromycota</taxon>
        <taxon>Mucoromycotina</taxon>
        <taxon>Mucoromycetes</taxon>
        <taxon>Mucorales</taxon>
        <taxon>Phycomycetaceae</taxon>
        <taxon>Phycomyces</taxon>
    </lineage>
</organism>
<dbReference type="RefSeq" id="XP_018295895.1">
    <property type="nucleotide sequence ID" value="XM_018438252.1"/>
</dbReference>
<dbReference type="GeneID" id="28999158"/>
<dbReference type="PANTHER" id="PTHR24192">
    <property type="entry name" value="ANKYRIN REPEAT DOMAIN 40"/>
    <property type="match status" value="1"/>
</dbReference>
<reference evidence="4" key="1">
    <citation type="submission" date="2015-06" db="EMBL/GenBank/DDBJ databases">
        <title>Expansion of signal transduction pathways in fungi by whole-genome duplication.</title>
        <authorList>
            <consortium name="DOE Joint Genome Institute"/>
            <person name="Corrochano L.M."/>
            <person name="Kuo A."/>
            <person name="Marcet-Houben M."/>
            <person name="Polaino S."/>
            <person name="Salamov A."/>
            <person name="Villalobos J.M."/>
            <person name="Alvarez M.I."/>
            <person name="Avalos J."/>
            <person name="Benito E.P."/>
            <person name="Benoit I."/>
            <person name="Burger G."/>
            <person name="Camino L.P."/>
            <person name="Canovas D."/>
            <person name="Cerda-Olmedo E."/>
            <person name="Cheng J.-F."/>
            <person name="Dominguez A."/>
            <person name="Elias M."/>
            <person name="Eslava A.P."/>
            <person name="Glaser F."/>
            <person name="Grimwood J."/>
            <person name="Gutierrez G."/>
            <person name="Heitman J."/>
            <person name="Henrissat B."/>
            <person name="Iturriaga E.A."/>
            <person name="Lang B.F."/>
            <person name="Lavin J.L."/>
            <person name="Lee S."/>
            <person name="Li W."/>
            <person name="Lindquist E."/>
            <person name="Lopez-Garcia S."/>
            <person name="Luque E.M."/>
            <person name="Marcos A.T."/>
            <person name="Martin J."/>
            <person name="McCluskey K."/>
            <person name="Medina H.R."/>
            <person name="Miralles-Duran A."/>
            <person name="Miyazaki A."/>
            <person name="Munoz-Torres E."/>
            <person name="Oguiza J.A."/>
            <person name="Ohm R."/>
            <person name="Olmedo M."/>
            <person name="Orejas M."/>
            <person name="Ortiz-Castellanos L."/>
            <person name="Pisabarro A.G."/>
            <person name="Rodriguez-Romero J."/>
            <person name="Ruiz-Herrera J."/>
            <person name="Ruiz-Vazquez R."/>
            <person name="Sanz C."/>
            <person name="Schackwitz W."/>
            <person name="Schmutz J."/>
            <person name="Shahriari M."/>
            <person name="Shelest E."/>
            <person name="Silva-Franco F."/>
            <person name="Soanes D."/>
            <person name="Syed K."/>
            <person name="Tagua V.G."/>
            <person name="Talbot N.J."/>
            <person name="Thon M."/>
            <person name="De vries R.P."/>
            <person name="Wiebenga A."/>
            <person name="Yadav J.S."/>
            <person name="Braun E.L."/>
            <person name="Baker S."/>
            <person name="Garre V."/>
            <person name="Horwitz B."/>
            <person name="Torres-Martinez S."/>
            <person name="Idnurm A."/>
            <person name="Herrera-Estrella A."/>
            <person name="Gabaldon T."/>
            <person name="Grigoriev I.V."/>
        </authorList>
    </citation>
    <scope>NUCLEOTIDE SEQUENCE [LARGE SCALE GENOMIC DNA]</scope>
    <source>
        <strain evidence="4">NRRL 1555(-)</strain>
    </source>
</reference>
<accession>A0A162Y1K2</accession>
<dbReference type="AlphaFoldDB" id="A0A162Y1K2"/>
<name>A0A162Y1K2_PHYB8</name>
<evidence type="ECO:0000256" key="1">
    <source>
        <dbReference type="PROSITE-ProRule" id="PRU00023"/>
    </source>
</evidence>
<dbReference type="Gene3D" id="1.25.40.20">
    <property type="entry name" value="Ankyrin repeat-containing domain"/>
    <property type="match status" value="1"/>
</dbReference>
<dbReference type="PROSITE" id="PS50088">
    <property type="entry name" value="ANK_REPEAT"/>
    <property type="match status" value="1"/>
</dbReference>
<dbReference type="PANTHER" id="PTHR24192:SF3">
    <property type="entry name" value="ANKYRIN REPEAT DOMAIN 40"/>
    <property type="match status" value="1"/>
</dbReference>
<dbReference type="InterPro" id="IPR036770">
    <property type="entry name" value="Ankyrin_rpt-contain_sf"/>
</dbReference>
<dbReference type="SMART" id="SM00248">
    <property type="entry name" value="ANK"/>
    <property type="match status" value="2"/>
</dbReference>
<gene>
    <name evidence="3" type="ORF">PHYBLDRAFT_180021</name>
</gene>
<keyword evidence="4" id="KW-1185">Reference proteome</keyword>
<evidence type="ECO:0000313" key="3">
    <source>
        <dbReference type="EMBL" id="OAD77855.1"/>
    </source>
</evidence>
<evidence type="ECO:0000313" key="4">
    <source>
        <dbReference type="Proteomes" id="UP000077315"/>
    </source>
</evidence>
<feature type="repeat" description="ANK" evidence="1">
    <location>
        <begin position="39"/>
        <end position="71"/>
    </location>
</feature>
<feature type="region of interest" description="Disordered" evidence="2">
    <location>
        <begin position="147"/>
        <end position="170"/>
    </location>
</feature>
<dbReference type="InParanoid" id="A0A162Y1K2"/>
<dbReference type="EMBL" id="KV440974">
    <property type="protein sequence ID" value="OAD77855.1"/>
    <property type="molecule type" value="Genomic_DNA"/>
</dbReference>